<organism evidence="3 4">
    <name type="scientific">Halobacteroides halobius (strain ATCC 35273 / DSM 5150 / MD-1)</name>
    <dbReference type="NCBI Taxonomy" id="748449"/>
    <lineage>
        <taxon>Bacteria</taxon>
        <taxon>Bacillati</taxon>
        <taxon>Bacillota</taxon>
        <taxon>Clostridia</taxon>
        <taxon>Halanaerobiales</taxon>
        <taxon>Halobacteroidaceae</taxon>
        <taxon>Halobacteroides</taxon>
    </lineage>
</organism>
<dbReference type="AlphaFoldDB" id="L0KA28"/>
<dbReference type="HOGENOM" id="CLU_000445_92_3_9"/>
<dbReference type="PANTHER" id="PTHR43155">
    <property type="entry name" value="CYCLIC DI-GMP PHOSPHODIESTERASE PA4108-RELATED"/>
    <property type="match status" value="1"/>
</dbReference>
<sequence>MKIKLNNKPQQQIQYSKETVEALAMTINKRDFYTAKHQRRVADLAVKLAKELKLSEFEIRGIELAALIHDLGKISIPMHILAKPTKLTVNEFNIIKNHPQTGYEITKDLNFPWPIAEMIYQHHERLDGSGYPKGLQKGEILLGARIIAVADIIEAMTSHRPYRPAKRIRVAQEEIKENQGVLYDSRVVQACLKIISKKGE</sequence>
<dbReference type="KEGG" id="hhl:Halha_0997"/>
<feature type="domain" description="HD" evidence="1">
    <location>
        <begin position="34"/>
        <end position="156"/>
    </location>
</feature>
<dbReference type="PROSITE" id="PS51831">
    <property type="entry name" value="HD"/>
    <property type="match status" value="1"/>
</dbReference>
<dbReference type="PROSITE" id="PS51832">
    <property type="entry name" value="HD_GYP"/>
    <property type="match status" value="1"/>
</dbReference>
<dbReference type="eggNOG" id="COG2206">
    <property type="taxonomic scope" value="Bacteria"/>
</dbReference>
<reference evidence="4" key="1">
    <citation type="submission" date="2012-02" db="EMBL/GenBank/DDBJ databases">
        <title>The complete genome of Halobacteroides halobius DSM 5150.</title>
        <authorList>
            <person name="Lucas S."/>
            <person name="Copeland A."/>
            <person name="Lapidus A."/>
            <person name="Glavina del Rio T."/>
            <person name="Dalin E."/>
            <person name="Tice H."/>
            <person name="Bruce D."/>
            <person name="Goodwin L."/>
            <person name="Pitluck S."/>
            <person name="Peters L."/>
            <person name="Mikhailova N."/>
            <person name="Gu W."/>
            <person name="Kyrpides N."/>
            <person name="Mavromatis K."/>
            <person name="Ivanova N."/>
            <person name="Brettin T."/>
            <person name="Detter J.C."/>
            <person name="Han C."/>
            <person name="Larimer F."/>
            <person name="Land M."/>
            <person name="Hauser L."/>
            <person name="Markowitz V."/>
            <person name="Cheng J.-F."/>
            <person name="Hugenholtz P."/>
            <person name="Woyke T."/>
            <person name="Wu D."/>
            <person name="Tindall B."/>
            <person name="Pomrenke H."/>
            <person name="Brambilla E."/>
            <person name="Klenk H.-P."/>
            <person name="Eisen J.A."/>
        </authorList>
    </citation>
    <scope>NUCLEOTIDE SEQUENCE [LARGE SCALE GENOMIC DNA]</scope>
    <source>
        <strain evidence="4">ATCC 35273 / DSM 5150 / MD-1</strain>
    </source>
</reference>
<feature type="domain" description="HD-GYP" evidence="2">
    <location>
        <begin position="12"/>
        <end position="200"/>
    </location>
</feature>
<dbReference type="Pfam" id="PF13487">
    <property type="entry name" value="HD_5"/>
    <property type="match status" value="1"/>
</dbReference>
<dbReference type="SMART" id="SM00471">
    <property type="entry name" value="HDc"/>
    <property type="match status" value="1"/>
</dbReference>
<dbReference type="SUPFAM" id="SSF109604">
    <property type="entry name" value="HD-domain/PDEase-like"/>
    <property type="match status" value="1"/>
</dbReference>
<evidence type="ECO:0000313" key="4">
    <source>
        <dbReference type="Proteomes" id="UP000010880"/>
    </source>
</evidence>
<evidence type="ECO:0000259" key="1">
    <source>
        <dbReference type="PROSITE" id="PS51831"/>
    </source>
</evidence>
<dbReference type="CDD" id="cd00077">
    <property type="entry name" value="HDc"/>
    <property type="match status" value="1"/>
</dbReference>
<keyword evidence="4" id="KW-1185">Reference proteome</keyword>
<dbReference type="InterPro" id="IPR003607">
    <property type="entry name" value="HD/PDEase_dom"/>
</dbReference>
<gene>
    <name evidence="3" type="ordered locus">Halha_0997</name>
</gene>
<proteinExistence type="predicted"/>
<dbReference type="STRING" id="748449.Halha_0997"/>
<dbReference type="PANTHER" id="PTHR43155:SF2">
    <property type="entry name" value="CYCLIC DI-GMP PHOSPHODIESTERASE PA4108"/>
    <property type="match status" value="1"/>
</dbReference>
<dbReference type="InterPro" id="IPR006674">
    <property type="entry name" value="HD_domain"/>
</dbReference>
<dbReference type="RefSeq" id="WP_015326683.1">
    <property type="nucleotide sequence ID" value="NC_019978.1"/>
</dbReference>
<dbReference type="EMBL" id="CP003359">
    <property type="protein sequence ID" value="AGB40958.1"/>
    <property type="molecule type" value="Genomic_DNA"/>
</dbReference>
<dbReference type="NCBIfam" id="TIGR00277">
    <property type="entry name" value="HDIG"/>
    <property type="match status" value="1"/>
</dbReference>
<accession>L0KA28</accession>
<dbReference type="Proteomes" id="UP000010880">
    <property type="component" value="Chromosome"/>
</dbReference>
<name>L0KA28_HALHC</name>
<dbReference type="OrthoDB" id="9798833at2"/>
<dbReference type="InterPro" id="IPR006675">
    <property type="entry name" value="HDIG_dom"/>
</dbReference>
<dbReference type="InterPro" id="IPR037522">
    <property type="entry name" value="HD_GYP_dom"/>
</dbReference>
<evidence type="ECO:0000259" key="2">
    <source>
        <dbReference type="PROSITE" id="PS51832"/>
    </source>
</evidence>
<evidence type="ECO:0000313" key="3">
    <source>
        <dbReference type="EMBL" id="AGB40958.1"/>
    </source>
</evidence>
<dbReference type="Gene3D" id="1.10.3210.10">
    <property type="entry name" value="Hypothetical protein af1432"/>
    <property type="match status" value="1"/>
</dbReference>
<protein>
    <submittedName>
        <fullName evidence="3">Putative domain HDIG-containing protein</fullName>
    </submittedName>
</protein>